<name>A0ABN2NYB0_9ACTN</name>
<dbReference type="InterPro" id="IPR008948">
    <property type="entry name" value="L-Aspartase-like"/>
</dbReference>
<evidence type="ECO:0000313" key="5">
    <source>
        <dbReference type="Proteomes" id="UP001501612"/>
    </source>
</evidence>
<organism evidence="4 5">
    <name type="scientific">Nocardioides lentus</name>
    <dbReference type="NCBI Taxonomy" id="338077"/>
    <lineage>
        <taxon>Bacteria</taxon>
        <taxon>Bacillati</taxon>
        <taxon>Actinomycetota</taxon>
        <taxon>Actinomycetes</taxon>
        <taxon>Propionibacteriales</taxon>
        <taxon>Nocardioidaceae</taxon>
        <taxon>Nocardioides</taxon>
    </lineage>
</organism>
<sequence>MSGLLWPGDERAAGVLDDAAVLAAMVAVEAAWLAGLVEAGVAPAGATAHPADLSGLVGPDDLADLAAAAESGGTPVLPLVALLRDRLRDRGAHEAARWLHRGLTSQDVVDTALVLGARDALDAVTAHQRRQLTLLAELAEAHTATPAVARTLTQHAVPTTFGVRVAGWLTGVLDATRRVRDARAGLRVQLGGAAGTLAAAVELAGDADVVRALADATAARLGLAPAPPWHTVRGPVAVVGDALVAATDAWGHLAADVLSLTRSEVGEVAEGAGGGSSTMPHKANPVLSVLLRRAALAAPGLGATLHLAAATAVDERSDGAWHVEWETLALLARRTVVAAGQATDLLGGLRVDVDRMAANLAAADGVDAEQRAMADLAGRPPAASYDGLASWIVSSAVTDARHHLTEESA</sequence>
<protein>
    <submittedName>
        <fullName evidence="4">3-carboxy-cis,cis-muconate cycloisomerase</fullName>
    </submittedName>
</protein>
<dbReference type="InterPro" id="IPR020557">
    <property type="entry name" value="Fumarate_lyase_CS"/>
</dbReference>
<evidence type="ECO:0000259" key="3">
    <source>
        <dbReference type="Pfam" id="PF00206"/>
    </source>
</evidence>
<dbReference type="InterPro" id="IPR000362">
    <property type="entry name" value="Fumarate_lyase_fam"/>
</dbReference>
<dbReference type="InterPro" id="IPR024083">
    <property type="entry name" value="Fumarase/histidase_N"/>
</dbReference>
<feature type="domain" description="Fumarate lyase N-terminal" evidence="3">
    <location>
        <begin position="92"/>
        <end position="297"/>
    </location>
</feature>
<evidence type="ECO:0000256" key="2">
    <source>
        <dbReference type="ARBA" id="ARBA00034772"/>
    </source>
</evidence>
<evidence type="ECO:0000313" key="4">
    <source>
        <dbReference type="EMBL" id="GAA1907106.1"/>
    </source>
</evidence>
<keyword evidence="5" id="KW-1185">Reference proteome</keyword>
<keyword evidence="1" id="KW-0456">Lyase</keyword>
<dbReference type="PANTHER" id="PTHR43172:SF2">
    <property type="entry name" value="ADENYLOSUCCINATE LYASE C-TERMINAL DOMAIN-CONTAINING PROTEIN"/>
    <property type="match status" value="1"/>
</dbReference>
<dbReference type="Proteomes" id="UP001501612">
    <property type="component" value="Unassembled WGS sequence"/>
</dbReference>
<dbReference type="Gene3D" id="1.20.200.10">
    <property type="entry name" value="Fumarase/aspartase (Central domain)"/>
    <property type="match status" value="1"/>
</dbReference>
<gene>
    <name evidence="4" type="primary">pcaB</name>
    <name evidence="4" type="ORF">GCM10009737_04890</name>
</gene>
<comment type="similarity">
    <text evidence="2">Belongs to the class-II fumarase/aspartase family.</text>
</comment>
<dbReference type="EMBL" id="BAAAMY010000001">
    <property type="protein sequence ID" value="GAA1907106.1"/>
    <property type="molecule type" value="Genomic_DNA"/>
</dbReference>
<dbReference type="PANTHER" id="PTHR43172">
    <property type="entry name" value="ADENYLOSUCCINATE LYASE"/>
    <property type="match status" value="1"/>
</dbReference>
<reference evidence="4 5" key="1">
    <citation type="journal article" date="2019" name="Int. J. Syst. Evol. Microbiol.">
        <title>The Global Catalogue of Microorganisms (GCM) 10K type strain sequencing project: providing services to taxonomists for standard genome sequencing and annotation.</title>
        <authorList>
            <consortium name="The Broad Institute Genomics Platform"/>
            <consortium name="The Broad Institute Genome Sequencing Center for Infectious Disease"/>
            <person name="Wu L."/>
            <person name="Ma J."/>
        </authorList>
    </citation>
    <scope>NUCLEOTIDE SEQUENCE [LARGE SCALE GENOMIC DNA]</scope>
    <source>
        <strain evidence="4 5">JCM 14046</strain>
    </source>
</reference>
<dbReference type="SUPFAM" id="SSF48557">
    <property type="entry name" value="L-aspartase-like"/>
    <property type="match status" value="1"/>
</dbReference>
<dbReference type="RefSeq" id="WP_344003217.1">
    <property type="nucleotide sequence ID" value="NZ_BAAAMY010000001.1"/>
</dbReference>
<comment type="caution">
    <text evidence="4">The sequence shown here is derived from an EMBL/GenBank/DDBJ whole genome shotgun (WGS) entry which is preliminary data.</text>
</comment>
<accession>A0ABN2NYB0</accession>
<dbReference type="InterPro" id="IPR022761">
    <property type="entry name" value="Fumarate_lyase_N"/>
</dbReference>
<proteinExistence type="inferred from homology"/>
<dbReference type="PROSITE" id="PS00163">
    <property type="entry name" value="FUMARATE_LYASES"/>
    <property type="match status" value="1"/>
</dbReference>
<dbReference type="PRINTS" id="PR00149">
    <property type="entry name" value="FUMRATELYASE"/>
</dbReference>
<dbReference type="Pfam" id="PF00206">
    <property type="entry name" value="Lyase_1"/>
    <property type="match status" value="1"/>
</dbReference>
<evidence type="ECO:0000256" key="1">
    <source>
        <dbReference type="ARBA" id="ARBA00023239"/>
    </source>
</evidence>
<dbReference type="Gene3D" id="1.10.275.10">
    <property type="entry name" value="Fumarase/aspartase (N-terminal domain)"/>
    <property type="match status" value="1"/>
</dbReference>